<evidence type="ECO:0000259" key="3">
    <source>
        <dbReference type="Pfam" id="PF01576"/>
    </source>
</evidence>
<dbReference type="InterPro" id="IPR002928">
    <property type="entry name" value="Myosin_tail"/>
</dbReference>
<evidence type="ECO:0000256" key="2">
    <source>
        <dbReference type="SAM" id="Coils"/>
    </source>
</evidence>
<name>A0ABM1XMZ1_AEDAL</name>
<dbReference type="Pfam" id="PF01576">
    <property type="entry name" value="Myosin_tail_1"/>
    <property type="match status" value="1"/>
</dbReference>
<dbReference type="GeneID" id="134286531"/>
<reference evidence="5" key="1">
    <citation type="journal article" date="2015" name="Proc. Natl. Acad. Sci. U.S.A.">
        <title>Genome sequence of the Asian Tiger mosquito, Aedes albopictus, reveals insights into its biology, genetics, and evolution.</title>
        <authorList>
            <person name="Chen X.G."/>
            <person name="Jiang X."/>
            <person name="Gu J."/>
            <person name="Xu M."/>
            <person name="Wu Y."/>
            <person name="Deng Y."/>
            <person name="Zhang C."/>
            <person name="Bonizzoni M."/>
            <person name="Dermauw W."/>
            <person name="Vontas J."/>
            <person name="Armbruster P."/>
            <person name="Huang X."/>
            <person name="Yang Y."/>
            <person name="Zhang H."/>
            <person name="He W."/>
            <person name="Peng H."/>
            <person name="Liu Y."/>
            <person name="Wu K."/>
            <person name="Chen J."/>
            <person name="Lirakis M."/>
            <person name="Topalis P."/>
            <person name="Van Leeuwen T."/>
            <person name="Hall A.B."/>
            <person name="Jiang X."/>
            <person name="Thorpe C."/>
            <person name="Mueller R.L."/>
            <person name="Sun C."/>
            <person name="Waterhouse R.M."/>
            <person name="Yan G."/>
            <person name="Tu Z.J."/>
            <person name="Fang X."/>
            <person name="James A.A."/>
        </authorList>
    </citation>
    <scope>NUCLEOTIDE SEQUENCE [LARGE SCALE GENOMIC DNA]</scope>
    <source>
        <strain evidence="5">Foshan</strain>
    </source>
</reference>
<dbReference type="RefSeq" id="XP_062704140.1">
    <property type="nucleotide sequence ID" value="XM_062848156.1"/>
</dbReference>
<keyword evidence="5" id="KW-1185">Reference proteome</keyword>
<evidence type="ECO:0000313" key="5">
    <source>
        <dbReference type="Proteomes" id="UP000069940"/>
    </source>
</evidence>
<dbReference type="EnsemblMetazoa" id="AALFPA23_001148.R923">
    <property type="protein sequence ID" value="AALFPA23_001148.P923"/>
    <property type="gene ID" value="AALFPA23_001148"/>
</dbReference>
<feature type="domain" description="Myosin tail" evidence="3">
    <location>
        <begin position="6"/>
        <end position="219"/>
    </location>
</feature>
<proteinExistence type="predicted"/>
<protein>
    <recommendedName>
        <fullName evidence="3">Myosin tail domain-containing protein</fullName>
    </recommendedName>
</protein>
<sequence length="484" mass="56837">MAAKEKKFDNKLKALEAKLSNEKILNEALSQEVTMLKMREEELALSVAEDKTAINSELESKESEVRQLKEQLESNKKNMEEVLINREILRNQVNDLQDIEVLQRQIFELQATNDRLDKSKKNIQSELEDATIELETQCTKVLDLEKKQKNFDKVLAEEKAVSEQHVQERDAAEREAREKETKVLSLTRERDEAYEKIEDLETKRKALQNELESKFMEFEQKTLDLEKENHHMKTVIINLEQEKSDISSKFVGFERKILNLEMENYRMETVIINLEQEKNDQSSKFMDFERNIVDLEKENHRMKTVIIKLEQQKSDLTKKWTECIDNSEKRLNEKDTLSNKVQAQEENTKCFSSYEKVTSFNGPSDIFCVIKEKTQNKLTSTLKQLKKAHAEKAMSENCNTKTRLKLQQLQETTNDNENFFQEPQSQIKQQESAHAKEEATIASLAKRNYFEPLDNLLNEIDSLRECVFSENYECLTELLWDDHG</sequence>
<dbReference type="Proteomes" id="UP000069940">
    <property type="component" value="Unassembled WGS sequence"/>
</dbReference>
<evidence type="ECO:0000256" key="1">
    <source>
        <dbReference type="ARBA" id="ARBA00023054"/>
    </source>
</evidence>
<evidence type="ECO:0000313" key="4">
    <source>
        <dbReference type="EnsemblMetazoa" id="AALFPA23_001148.P923"/>
    </source>
</evidence>
<reference evidence="4" key="2">
    <citation type="submission" date="2025-05" db="UniProtKB">
        <authorList>
            <consortium name="EnsemblMetazoa"/>
        </authorList>
    </citation>
    <scope>IDENTIFICATION</scope>
    <source>
        <strain evidence="4">Foshan</strain>
    </source>
</reference>
<keyword evidence="1 2" id="KW-0175">Coiled coil</keyword>
<feature type="coiled-coil region" evidence="2">
    <location>
        <begin position="271"/>
        <end position="312"/>
    </location>
</feature>
<accession>A0ABM1XMZ1</accession>
<feature type="coiled-coil region" evidence="2">
    <location>
        <begin position="12"/>
        <end position="228"/>
    </location>
</feature>
<organism evidence="4 5">
    <name type="scientific">Aedes albopictus</name>
    <name type="common">Asian tiger mosquito</name>
    <name type="synonym">Stegomyia albopicta</name>
    <dbReference type="NCBI Taxonomy" id="7160"/>
    <lineage>
        <taxon>Eukaryota</taxon>
        <taxon>Metazoa</taxon>
        <taxon>Ecdysozoa</taxon>
        <taxon>Arthropoda</taxon>
        <taxon>Hexapoda</taxon>
        <taxon>Insecta</taxon>
        <taxon>Pterygota</taxon>
        <taxon>Neoptera</taxon>
        <taxon>Endopterygota</taxon>
        <taxon>Diptera</taxon>
        <taxon>Nematocera</taxon>
        <taxon>Culicoidea</taxon>
        <taxon>Culicidae</taxon>
        <taxon>Culicinae</taxon>
        <taxon>Aedini</taxon>
        <taxon>Aedes</taxon>
        <taxon>Stegomyia</taxon>
    </lineage>
</organism>